<keyword evidence="2" id="KW-1185">Reference proteome</keyword>
<reference evidence="1 2" key="1">
    <citation type="journal article" date="2019" name="Front. Microbiol.">
        <title>Ammonia Oxidation by the Arctic Terrestrial Thaumarchaeote Candidatus Nitrosocosmicus arcticus Is Stimulated by Increasing Temperatures.</title>
        <authorList>
            <person name="Alves R.J.E."/>
            <person name="Kerou M."/>
            <person name="Zappe A."/>
            <person name="Bittner R."/>
            <person name="Abby S.S."/>
            <person name="Schmidt H.A."/>
            <person name="Pfeifer K."/>
            <person name="Schleper C."/>
        </authorList>
    </citation>
    <scope>NUCLEOTIDE SEQUENCE [LARGE SCALE GENOMIC DNA]</scope>
    <source>
        <strain evidence="1 2">Kfb</strain>
    </source>
</reference>
<organism evidence="1 2">
    <name type="scientific">Candidatus Nitrosocosmicus arcticus</name>
    <dbReference type="NCBI Taxonomy" id="2035267"/>
    <lineage>
        <taxon>Archaea</taxon>
        <taxon>Nitrososphaerota</taxon>
        <taxon>Nitrososphaeria</taxon>
        <taxon>Nitrososphaerales</taxon>
        <taxon>Nitrososphaeraceae</taxon>
        <taxon>Candidatus Nitrosocosmicus</taxon>
    </lineage>
</organism>
<proteinExistence type="predicted"/>
<evidence type="ECO:0000313" key="1">
    <source>
        <dbReference type="EMBL" id="TVP41730.1"/>
    </source>
</evidence>
<protein>
    <submittedName>
        <fullName evidence="1">Uncharacterized protein</fullName>
    </submittedName>
</protein>
<comment type="caution">
    <text evidence="1">The sequence shown here is derived from an EMBL/GenBank/DDBJ whole genome shotgun (WGS) entry which is preliminary data.</text>
</comment>
<evidence type="ECO:0000313" key="2">
    <source>
        <dbReference type="Proteomes" id="UP000315289"/>
    </source>
</evidence>
<name>A0A557SYP3_9ARCH</name>
<dbReference type="Proteomes" id="UP000315289">
    <property type="component" value="Unassembled WGS sequence"/>
</dbReference>
<sequence>MMQYLGTFPLPSKSYRITETSTPFLKFQKEGSITIKRTITIKSPEQLRPRSSLCDS</sequence>
<accession>A0A557SYP3</accession>
<dbReference type="AlphaFoldDB" id="A0A557SYP3"/>
<gene>
    <name evidence="1" type="ORF">NARC_10136</name>
</gene>
<dbReference type="EMBL" id="VOAH01000001">
    <property type="protein sequence ID" value="TVP41730.1"/>
    <property type="molecule type" value="Genomic_DNA"/>
</dbReference>